<organism evidence="3 4">
    <name type="scientific">Tenacibaculum finnmarkense genomovar ulcerans</name>
    <dbReference type="NCBI Taxonomy" id="2781388"/>
    <lineage>
        <taxon>Bacteria</taxon>
        <taxon>Pseudomonadati</taxon>
        <taxon>Bacteroidota</taxon>
        <taxon>Flavobacteriia</taxon>
        <taxon>Flavobacteriales</taxon>
        <taxon>Flavobacteriaceae</taxon>
        <taxon>Tenacibaculum</taxon>
        <taxon>Tenacibaculum finnmarkense</taxon>
    </lineage>
</organism>
<evidence type="ECO:0000259" key="1">
    <source>
        <dbReference type="Pfam" id="PF04986"/>
    </source>
</evidence>
<dbReference type="Pfam" id="PF04986">
    <property type="entry name" value="Y2_Tnp"/>
    <property type="match status" value="1"/>
</dbReference>
<name>A0A2I2M9G4_9FLAO</name>
<dbReference type="PANTHER" id="PTHR37023:SF1">
    <property type="entry name" value="ISSOD25 TRANSPOSASE TNPA_ISSOD25"/>
    <property type="match status" value="1"/>
</dbReference>
<dbReference type="GO" id="GO:0006313">
    <property type="term" value="P:DNA transposition"/>
    <property type="evidence" value="ECO:0007669"/>
    <property type="project" value="InterPro"/>
</dbReference>
<protein>
    <submittedName>
        <fullName evidence="3">Transposase</fullName>
    </submittedName>
</protein>
<reference evidence="3 4" key="1">
    <citation type="submission" date="2017-11" db="EMBL/GenBank/DDBJ databases">
        <authorList>
            <person name="Duchaud E."/>
        </authorList>
    </citation>
    <scope>NUCLEOTIDE SEQUENCE [LARGE SCALE GENOMIC DNA]</scope>
    <source>
        <strain evidence="3 4">TNO010</strain>
    </source>
</reference>
<evidence type="ECO:0000313" key="3">
    <source>
        <dbReference type="EMBL" id="SOU88564.1"/>
    </source>
</evidence>
<dbReference type="GO" id="GO:0003677">
    <property type="term" value="F:DNA binding"/>
    <property type="evidence" value="ECO:0007669"/>
    <property type="project" value="InterPro"/>
</dbReference>
<proteinExistence type="predicted"/>
<dbReference type="GO" id="GO:0004803">
    <property type="term" value="F:transposase activity"/>
    <property type="evidence" value="ECO:0007669"/>
    <property type="project" value="InterPro"/>
</dbReference>
<accession>A0A2I2M9G4</accession>
<dbReference type="InterPro" id="IPR026889">
    <property type="entry name" value="Zn_Tnp"/>
</dbReference>
<sequence length="381" mass="44366">MYAKYTVSDVLNLELDNLNKLTNTSWHLRTLHALRKCRTKALGGHLDWCSHCHKLHLQFNSCRNRHCSICQGHKQHQWIQARRKELLNVPYFHVVFTIPHHLNPIALSHPKKVYKILFDSVWQTLSTFGNNPKHLGAKMGMIAILHTWGQNLSLHPHLHCIVPKGGVSKAGYWKNGTGKNDFLFSVKALSKKFRGVFIAKLRKQLPEIKQDVYDRLFDKKWVVYAKSPFGNPENIIEYLGRYTHKIAISNSRILAIDKQKKEVTFSLKEYRNGGRKTTLTLSFKDFIRRFQNHILPKGFTRIRHYGFLSSSWKREKLPQIQLQLLDRDKEVLGVYIDSEKSLLNVCPSCKKGTLITLLTFDGRGPPENYRQIVMRKISKYI</sequence>
<dbReference type="InterPro" id="IPR007069">
    <property type="entry name" value="Transposase_32"/>
</dbReference>
<dbReference type="AlphaFoldDB" id="A0A2I2M9G4"/>
<dbReference type="Proteomes" id="UP000490060">
    <property type="component" value="Unassembled WGS sequence"/>
</dbReference>
<dbReference type="NCBIfam" id="NF033538">
    <property type="entry name" value="transpos_IS91"/>
    <property type="match status" value="1"/>
</dbReference>
<evidence type="ECO:0000313" key="4">
    <source>
        <dbReference type="Proteomes" id="UP000490060"/>
    </source>
</evidence>
<evidence type="ECO:0000259" key="2">
    <source>
        <dbReference type="Pfam" id="PF14319"/>
    </source>
</evidence>
<dbReference type="RefSeq" id="WP_172505212.1">
    <property type="nucleotide sequence ID" value="NZ_OENE01000014.1"/>
</dbReference>
<dbReference type="PANTHER" id="PTHR37023">
    <property type="entry name" value="TRANSPOSASE"/>
    <property type="match status" value="1"/>
</dbReference>
<dbReference type="InterPro" id="IPR054832">
    <property type="entry name" value="transpos_IS91"/>
</dbReference>
<dbReference type="Pfam" id="PF14319">
    <property type="entry name" value="Zn_Tnp_IS91"/>
    <property type="match status" value="1"/>
</dbReference>
<dbReference type="EMBL" id="OENE01000014">
    <property type="protein sequence ID" value="SOU88564.1"/>
    <property type="molecule type" value="Genomic_DNA"/>
</dbReference>
<feature type="domain" description="Transposase zinc-binding" evidence="2">
    <location>
        <begin position="23"/>
        <end position="98"/>
    </location>
</feature>
<gene>
    <name evidence="3" type="ORF">TNO010_210058</name>
</gene>
<feature type="domain" description="Transposase IS801/IS1294" evidence="1">
    <location>
        <begin position="140"/>
        <end position="311"/>
    </location>
</feature>